<name>E4YG02_OIKDI</name>
<dbReference type="EMBL" id="FN654506">
    <property type="protein sequence ID" value="CBY34426.1"/>
    <property type="molecule type" value="Genomic_DNA"/>
</dbReference>
<evidence type="ECO:0000313" key="1">
    <source>
        <dbReference type="EMBL" id="CBY34426.1"/>
    </source>
</evidence>
<sequence length="138" mass="15991">MKVFATLSAFALAQDVRQMNSHERLDSVSDNIRTWMDTYISEHNRADKYREQFDNLVDYISIKLDMNCAGENQEEVEELAADDAIAELGAEGEIKKRMRILNRVHRVHLLDCKRPVKAQRRINKLTSKFLNALAKVQN</sequence>
<gene>
    <name evidence="1" type="ORF">GSOID_T00024450001</name>
</gene>
<organism evidence="1">
    <name type="scientific">Oikopleura dioica</name>
    <name type="common">Tunicate</name>
    <dbReference type="NCBI Taxonomy" id="34765"/>
    <lineage>
        <taxon>Eukaryota</taxon>
        <taxon>Metazoa</taxon>
        <taxon>Chordata</taxon>
        <taxon>Tunicata</taxon>
        <taxon>Appendicularia</taxon>
        <taxon>Copelata</taxon>
        <taxon>Oikopleuridae</taxon>
        <taxon>Oikopleura</taxon>
    </lineage>
</organism>
<protein>
    <submittedName>
        <fullName evidence="1">Uncharacterized protein</fullName>
    </submittedName>
</protein>
<dbReference type="AlphaFoldDB" id="E4YG02"/>
<accession>E4YG02</accession>
<dbReference type="Proteomes" id="UP000011014">
    <property type="component" value="Unassembled WGS sequence"/>
</dbReference>
<reference evidence="1" key="1">
    <citation type="journal article" date="2010" name="Science">
        <title>Plasticity of animal genome architecture unmasked by rapid evolution of a pelagic tunicate.</title>
        <authorList>
            <person name="Denoeud F."/>
            <person name="Henriet S."/>
            <person name="Mungpakdee S."/>
            <person name="Aury J.M."/>
            <person name="Da Silva C."/>
            <person name="Brinkmann H."/>
            <person name="Mikhaleva J."/>
            <person name="Olsen L.C."/>
            <person name="Jubin C."/>
            <person name="Canestro C."/>
            <person name="Bouquet J.M."/>
            <person name="Danks G."/>
            <person name="Poulain J."/>
            <person name="Campsteijn C."/>
            <person name="Adamski M."/>
            <person name="Cross I."/>
            <person name="Yadetie F."/>
            <person name="Muffato M."/>
            <person name="Louis A."/>
            <person name="Butcher S."/>
            <person name="Tsagkogeorga G."/>
            <person name="Konrad A."/>
            <person name="Singh S."/>
            <person name="Jensen M.F."/>
            <person name="Cong E.H."/>
            <person name="Eikeseth-Otteraa H."/>
            <person name="Noel B."/>
            <person name="Anthouard V."/>
            <person name="Porcel B.M."/>
            <person name="Kachouri-Lafond R."/>
            <person name="Nishino A."/>
            <person name="Ugolini M."/>
            <person name="Chourrout P."/>
            <person name="Nishida H."/>
            <person name="Aasland R."/>
            <person name="Huzurbazar S."/>
            <person name="Westhof E."/>
            <person name="Delsuc F."/>
            <person name="Lehrach H."/>
            <person name="Reinhardt R."/>
            <person name="Weissenbach J."/>
            <person name="Roy S.W."/>
            <person name="Artiguenave F."/>
            <person name="Postlethwait J.H."/>
            <person name="Manak J.R."/>
            <person name="Thompson E.M."/>
            <person name="Jaillon O."/>
            <person name="Du Pasquier L."/>
            <person name="Boudinot P."/>
            <person name="Liberles D.A."/>
            <person name="Volff J.N."/>
            <person name="Philippe H."/>
            <person name="Lenhard B."/>
            <person name="Roest Crollius H."/>
            <person name="Wincker P."/>
            <person name="Chourrout D."/>
        </authorList>
    </citation>
    <scope>NUCLEOTIDE SEQUENCE [LARGE SCALE GENOMIC DNA]</scope>
</reference>
<proteinExistence type="predicted"/>